<keyword evidence="2" id="KW-1185">Reference proteome</keyword>
<dbReference type="OrthoDB" id="9936872at2"/>
<name>A0A3M8B7E0_9BACL</name>
<comment type="caution">
    <text evidence="1">The sequence shown here is derived from an EMBL/GenBank/DDBJ whole genome shotgun (WGS) entry which is preliminary data.</text>
</comment>
<dbReference type="EMBL" id="RHHS01000013">
    <property type="protein sequence ID" value="RNB59364.1"/>
    <property type="molecule type" value="Genomic_DNA"/>
</dbReference>
<reference evidence="1 2" key="1">
    <citation type="submission" date="2018-10" db="EMBL/GenBank/DDBJ databases">
        <title>Phylogenomics of Brevibacillus.</title>
        <authorList>
            <person name="Dunlap C."/>
        </authorList>
    </citation>
    <scope>NUCLEOTIDE SEQUENCE [LARGE SCALE GENOMIC DNA]</scope>
    <source>
        <strain evidence="1 2">DSM 100115</strain>
    </source>
</reference>
<dbReference type="RefSeq" id="WP_122903531.1">
    <property type="nucleotide sequence ID" value="NZ_RHHS01000013.1"/>
</dbReference>
<dbReference type="Proteomes" id="UP000268829">
    <property type="component" value="Unassembled WGS sequence"/>
</dbReference>
<accession>A0A3M8B7E0</accession>
<organism evidence="1 2">
    <name type="scientific">Brevibacillus gelatini</name>
    <dbReference type="NCBI Taxonomy" id="1655277"/>
    <lineage>
        <taxon>Bacteria</taxon>
        <taxon>Bacillati</taxon>
        <taxon>Bacillota</taxon>
        <taxon>Bacilli</taxon>
        <taxon>Bacillales</taxon>
        <taxon>Paenibacillaceae</taxon>
        <taxon>Brevibacillus</taxon>
    </lineage>
</organism>
<protein>
    <submittedName>
        <fullName evidence="1">Uncharacterized protein</fullName>
    </submittedName>
</protein>
<dbReference type="AlphaFoldDB" id="A0A3M8B7E0"/>
<sequence>MIKQVYLCRYNHSDSICSSLVTDNLDYALSIDESPSLATFDDLKQHLAASGEIFQGLLNTYEGIVKWMEVEDEPELSKYLIIKENKNIQYHLV</sequence>
<evidence type="ECO:0000313" key="1">
    <source>
        <dbReference type="EMBL" id="RNB59364.1"/>
    </source>
</evidence>
<proteinExistence type="predicted"/>
<evidence type="ECO:0000313" key="2">
    <source>
        <dbReference type="Proteomes" id="UP000268829"/>
    </source>
</evidence>
<gene>
    <name evidence="1" type="ORF">EDM57_04270</name>
</gene>